<sequence>MSQARKDWETFKAWELKVCIKLNPNLSIPKLTTEIYNQWRLRSNQTELARSLGVLQKSLQDVEKSRAQVKGRQQAFREPSVRCSDTASLRQLQDLEQHIEHLLNHLRLCVGHIQNLGNGQNSGVAGDLSLNLRSTEYTQNLLTRIRSQVIETEKELTNCKDLLIERGAGSPARGATQNDVAPRDDETNDQQQGRKTQAQAWGGQPSNDNGQHQQSTRHGGDADPAGTGAGAPNGSEHSRRDNERPRPASRNSAVVPDGDGGDKSGDDPEEDDAPQPAGQRQTRSQTRQISGRSQAPGAEDNGTEARRTPAESDMLDALEAALTGNAANGPPVSSSQKGTKGGQGKKTTAPDGSHGSSSSSAGSDRGDPSFRSADRKRRTPNEKETRSRGSSSIHASKRQRLREPNERGEQDDLPPSSSPAEPGPIDQPRTASERLLALPGPIIGYAHGAFAEDTGLPDIDQNIVVSMVMRLRAAYGDDWEWDEAPLITEYLDPFGQYRLSGAFGNLLHMEWTKSWQELFGHLQNDMDFYPLITDFKRLKERLERIEELMPPPEWPTDEEPHEYFDNYRRQVVALEAPIVRAAWEEHLNRPDRHVASREKALALQGVKYRLARREDPVWPPPPPPPLQRTADRSLPERVREDLPRVILEAQNIGFDKDKIPSNWTFLATLGHGGYGHAGLWVKYDGSCRILDRNVVEETYLG</sequence>
<keyword evidence="2" id="KW-1185">Reference proteome</keyword>
<reference evidence="1" key="1">
    <citation type="submission" date="2023-07" db="EMBL/GenBank/DDBJ databases">
        <title>Black Yeasts Isolated from many extreme environments.</title>
        <authorList>
            <person name="Coleine C."/>
            <person name="Stajich J.E."/>
            <person name="Selbmann L."/>
        </authorList>
    </citation>
    <scope>NUCLEOTIDE SEQUENCE</scope>
    <source>
        <strain evidence="1">CCFEE 5714</strain>
    </source>
</reference>
<comment type="caution">
    <text evidence="1">The sequence shown here is derived from an EMBL/GenBank/DDBJ whole genome shotgun (WGS) entry which is preliminary data.</text>
</comment>
<protein>
    <submittedName>
        <fullName evidence="1">Uncharacterized protein</fullName>
    </submittedName>
</protein>
<organism evidence="1 2">
    <name type="scientific">Vermiconidia calcicola</name>
    <dbReference type="NCBI Taxonomy" id="1690605"/>
    <lineage>
        <taxon>Eukaryota</taxon>
        <taxon>Fungi</taxon>
        <taxon>Dikarya</taxon>
        <taxon>Ascomycota</taxon>
        <taxon>Pezizomycotina</taxon>
        <taxon>Dothideomycetes</taxon>
        <taxon>Dothideomycetidae</taxon>
        <taxon>Mycosphaerellales</taxon>
        <taxon>Extremaceae</taxon>
        <taxon>Vermiconidia</taxon>
    </lineage>
</organism>
<proteinExistence type="predicted"/>
<evidence type="ECO:0000313" key="1">
    <source>
        <dbReference type="EMBL" id="KAK3723126.1"/>
    </source>
</evidence>
<gene>
    <name evidence="1" type="ORF">LTR37_001849</name>
</gene>
<name>A0ACC3NU81_9PEZI</name>
<evidence type="ECO:0000313" key="2">
    <source>
        <dbReference type="Proteomes" id="UP001281147"/>
    </source>
</evidence>
<dbReference type="Proteomes" id="UP001281147">
    <property type="component" value="Unassembled WGS sequence"/>
</dbReference>
<accession>A0ACC3NU81</accession>
<dbReference type="EMBL" id="JAUTXU010000010">
    <property type="protein sequence ID" value="KAK3723126.1"/>
    <property type="molecule type" value="Genomic_DNA"/>
</dbReference>